<dbReference type="InterPro" id="IPR051703">
    <property type="entry name" value="NF-kappa-B_Signaling_Reg"/>
</dbReference>
<dbReference type="SUPFAM" id="SSF52980">
    <property type="entry name" value="Restriction endonuclease-like"/>
    <property type="match status" value="1"/>
</dbReference>
<dbReference type="InterPro" id="IPR019080">
    <property type="entry name" value="YqaJ_viral_recombinase"/>
</dbReference>
<dbReference type="CDD" id="cd22343">
    <property type="entry name" value="PDDEXK_lambda_exonuclease-like"/>
    <property type="match status" value="1"/>
</dbReference>
<name>A0A3G5AAL3_9VIRU</name>
<dbReference type="InterPro" id="IPR011335">
    <property type="entry name" value="Restrct_endonuc-II-like"/>
</dbReference>
<reference evidence="2" key="1">
    <citation type="submission" date="2018-10" db="EMBL/GenBank/DDBJ databases">
        <title>Hidden diversity of soil giant viruses.</title>
        <authorList>
            <person name="Schulz F."/>
            <person name="Alteio L."/>
            <person name="Goudeau D."/>
            <person name="Ryan E.M."/>
            <person name="Malmstrom R.R."/>
            <person name="Blanchard J."/>
            <person name="Woyke T."/>
        </authorList>
    </citation>
    <scope>NUCLEOTIDE SEQUENCE</scope>
    <source>
        <strain evidence="2">HYV1</strain>
    </source>
</reference>
<proteinExistence type="predicted"/>
<dbReference type="NCBIfam" id="TIGR03033">
    <property type="entry name" value="phage_rel_nuc"/>
    <property type="match status" value="1"/>
</dbReference>
<dbReference type="PANTHER" id="PTHR46609">
    <property type="entry name" value="EXONUCLEASE, PHAGE-TYPE/RECB, C-TERMINAL DOMAIN-CONTAINING PROTEIN"/>
    <property type="match status" value="1"/>
</dbReference>
<feature type="domain" description="YqaJ viral recombinase" evidence="1">
    <location>
        <begin position="224"/>
        <end position="366"/>
    </location>
</feature>
<dbReference type="PANTHER" id="PTHR46609:SF6">
    <property type="entry name" value="EXONUCLEASE, PHAGE-TYPE_RECB, C-TERMINAL DOMAIN-CONTAINING PROTEIN-RELATED"/>
    <property type="match status" value="1"/>
</dbReference>
<evidence type="ECO:0000313" key="2">
    <source>
        <dbReference type="EMBL" id="AYV84257.1"/>
    </source>
</evidence>
<dbReference type="InterPro" id="IPR011604">
    <property type="entry name" value="PDDEXK-like_dom_sf"/>
</dbReference>
<gene>
    <name evidence="2" type="ORF">Hyperionvirus20_35</name>
</gene>
<dbReference type="Pfam" id="PF09588">
    <property type="entry name" value="YqaJ"/>
    <property type="match status" value="1"/>
</dbReference>
<dbReference type="EMBL" id="MK072402">
    <property type="protein sequence ID" value="AYV84257.1"/>
    <property type="molecule type" value="Genomic_DNA"/>
</dbReference>
<sequence>MDDGLSDKNKREIRKLLRSEFGGKSFGVEAYLLWVKSVAEKCGVDGGKLEEFLNSYTLKVDGEIKIFGKKVAGGKKKVGEVVEEPVAVVQKKMMKVTRTVIRKVLRPKVKSSGGAEESERKDIYAEYAQYNQPLPEGVHIVQAPVVQSVVQVQSAAAARPTRYVYPNEVIAARIHRESKYGPHGTQWINDIQVDDVITKEIEARQVAVKKLLDIKVPEQRSPGWFEMREKRITASDGGCVLGVNDYEPKYKFILKKVVGSEFKGNEFCYHGKKYEKAAIMVYEYRFNVGLSEFGLIGHPTIGFLGASPDGIVGLYKNDGQHFTKYVGRMLEIKCPFRRKIEMEGGVDDIVPIYYQVQVQLQLECCDLDECDFWQCKITEYVSRSEFVNDTDPQEQFRSRVTGFEKGCLIQLLPKGKMKEILETGKYWDNVYDDAIFVYPPKIEMTPCDCDIWISKTVGSLHLTHAGFVFDKVIYWKLERSHCLLIERDKKWFAEKLPELQYMWGMVEFFRSNKRMRDLLVQYVASLSIKTSKKIMKVVDMLAKVPGVGTAEEIIYNEYVKRLMEEIAFNNIVKAEKIAQKTAVQKEDDSGSGVNNGAYMF</sequence>
<evidence type="ECO:0000259" key="1">
    <source>
        <dbReference type="Pfam" id="PF09588"/>
    </source>
</evidence>
<dbReference type="InterPro" id="IPR017482">
    <property type="entry name" value="Lambda-type_endonuclease"/>
</dbReference>
<organism evidence="2">
    <name type="scientific">Hyperionvirus sp</name>
    <dbReference type="NCBI Taxonomy" id="2487770"/>
    <lineage>
        <taxon>Viruses</taxon>
        <taxon>Varidnaviria</taxon>
        <taxon>Bamfordvirae</taxon>
        <taxon>Nucleocytoviricota</taxon>
        <taxon>Megaviricetes</taxon>
        <taxon>Imitervirales</taxon>
        <taxon>Mimiviridae</taxon>
        <taxon>Klosneuvirinae</taxon>
    </lineage>
</organism>
<protein>
    <submittedName>
        <fullName evidence="2">YqaJ-like viral recombinase domain</fullName>
    </submittedName>
</protein>
<dbReference type="Gene3D" id="3.90.320.10">
    <property type="match status" value="1"/>
</dbReference>
<accession>A0A3G5AAL3</accession>